<keyword evidence="2" id="KW-1185">Reference proteome</keyword>
<dbReference type="InParanoid" id="A0A0C3P541"/>
<accession>A0A0C3P541</accession>
<organism evidence="1 2">
    <name type="scientific">Pisolithus tinctorius Marx 270</name>
    <dbReference type="NCBI Taxonomy" id="870435"/>
    <lineage>
        <taxon>Eukaryota</taxon>
        <taxon>Fungi</taxon>
        <taxon>Dikarya</taxon>
        <taxon>Basidiomycota</taxon>
        <taxon>Agaricomycotina</taxon>
        <taxon>Agaricomycetes</taxon>
        <taxon>Agaricomycetidae</taxon>
        <taxon>Boletales</taxon>
        <taxon>Sclerodermatineae</taxon>
        <taxon>Pisolithaceae</taxon>
        <taxon>Pisolithus</taxon>
    </lineage>
</organism>
<dbReference type="HOGENOM" id="CLU_3033374_0_0_1"/>
<evidence type="ECO:0000313" key="2">
    <source>
        <dbReference type="Proteomes" id="UP000054217"/>
    </source>
</evidence>
<gene>
    <name evidence="1" type="ORF">M404DRAFT_1002421</name>
</gene>
<proteinExistence type="predicted"/>
<dbReference type="AlphaFoldDB" id="A0A0C3P541"/>
<protein>
    <submittedName>
        <fullName evidence="1">Uncharacterized protein</fullName>
    </submittedName>
</protein>
<reference evidence="1 2" key="1">
    <citation type="submission" date="2014-04" db="EMBL/GenBank/DDBJ databases">
        <authorList>
            <consortium name="DOE Joint Genome Institute"/>
            <person name="Kuo A."/>
            <person name="Kohler A."/>
            <person name="Costa M.D."/>
            <person name="Nagy L.G."/>
            <person name="Floudas D."/>
            <person name="Copeland A."/>
            <person name="Barry K.W."/>
            <person name="Cichocki N."/>
            <person name="Veneault-Fourrey C."/>
            <person name="LaButti K."/>
            <person name="Lindquist E.A."/>
            <person name="Lipzen A."/>
            <person name="Lundell T."/>
            <person name="Morin E."/>
            <person name="Murat C."/>
            <person name="Sun H."/>
            <person name="Tunlid A."/>
            <person name="Henrissat B."/>
            <person name="Grigoriev I.V."/>
            <person name="Hibbett D.S."/>
            <person name="Martin F."/>
            <person name="Nordberg H.P."/>
            <person name="Cantor M.N."/>
            <person name="Hua S.X."/>
        </authorList>
    </citation>
    <scope>NUCLEOTIDE SEQUENCE [LARGE SCALE GENOMIC DNA]</scope>
    <source>
        <strain evidence="1 2">Marx 270</strain>
    </source>
</reference>
<sequence length="55" mass="6144">MDYCRKILLSKDTCYLFTNQLGIQKALQEAQIVNGSTRPAAGSANSKRDTFYLLS</sequence>
<dbReference type="Proteomes" id="UP000054217">
    <property type="component" value="Unassembled WGS sequence"/>
</dbReference>
<name>A0A0C3P541_PISTI</name>
<evidence type="ECO:0000313" key="1">
    <source>
        <dbReference type="EMBL" id="KIO02394.1"/>
    </source>
</evidence>
<dbReference type="EMBL" id="KN831982">
    <property type="protein sequence ID" value="KIO02394.1"/>
    <property type="molecule type" value="Genomic_DNA"/>
</dbReference>
<reference evidence="2" key="2">
    <citation type="submission" date="2015-01" db="EMBL/GenBank/DDBJ databases">
        <title>Evolutionary Origins and Diversification of the Mycorrhizal Mutualists.</title>
        <authorList>
            <consortium name="DOE Joint Genome Institute"/>
            <consortium name="Mycorrhizal Genomics Consortium"/>
            <person name="Kohler A."/>
            <person name="Kuo A."/>
            <person name="Nagy L.G."/>
            <person name="Floudas D."/>
            <person name="Copeland A."/>
            <person name="Barry K.W."/>
            <person name="Cichocki N."/>
            <person name="Veneault-Fourrey C."/>
            <person name="LaButti K."/>
            <person name="Lindquist E.A."/>
            <person name="Lipzen A."/>
            <person name="Lundell T."/>
            <person name="Morin E."/>
            <person name="Murat C."/>
            <person name="Riley R."/>
            <person name="Ohm R."/>
            <person name="Sun H."/>
            <person name="Tunlid A."/>
            <person name="Henrissat B."/>
            <person name="Grigoriev I.V."/>
            <person name="Hibbett D.S."/>
            <person name="Martin F."/>
        </authorList>
    </citation>
    <scope>NUCLEOTIDE SEQUENCE [LARGE SCALE GENOMIC DNA]</scope>
    <source>
        <strain evidence="2">Marx 270</strain>
    </source>
</reference>